<keyword evidence="3 4" id="KW-0378">Hydrolase</keyword>
<dbReference type="KEGG" id="nia:A8C56_22715"/>
<dbReference type="InterPro" id="IPR017853">
    <property type="entry name" value="GH"/>
</dbReference>
<name>A0A1A9I6W6_9BACT</name>
<dbReference type="Gene3D" id="3.20.20.80">
    <property type="entry name" value="Glycosidases"/>
    <property type="match status" value="1"/>
</dbReference>
<comment type="similarity">
    <text evidence="1 4">Belongs to the glycosyl hydrolase 30 family.</text>
</comment>
<sequence>MYVMMKKRLWSLPAIGLALLFIQCNKKASPGKTNGPAEYDILHPDAWITKADQSALLQKTDLSTAEVAGNSPVITIDTSRQYQTVDGFGYTLTGGSAVLINQLPAEKKQALLEELFGNNANAIGVSYLRLSVGASDLDSVTFSYNDLPAGETDVDQSKFSLAPDQSNLIPVLKRILAINPAIKIIAAPWSAPAWMKDNNSTKGGSLKPDYYDAYATYFVKYIQAMQAEGITINAITPQNEPYHPGNNPSLYMTATMQRDFIKNHLGPAFAKNNIRTKIVVYDHNLDKPLYADTIYQDPGASKYVDGAAFHLYAGEVSAMGQLHDRHPDKQLYFTEQWTGSREPFNTTLLWHIKNVIIGTLHNWSKIALEWNLANDPSFRPHTPGGCTECKGAVTINGNSFTRNVSYYIIAHASKFIPPGARRIESAQVNGLSNVAFITPAGKKVLLVLNENVTPVSFKLQDGKAGAPISLPAGSVATLVW</sequence>
<dbReference type="Pfam" id="PF17189">
    <property type="entry name" value="Glyco_hydro_30C"/>
    <property type="match status" value="1"/>
</dbReference>
<dbReference type="GO" id="GO:0006680">
    <property type="term" value="P:glucosylceramide catabolic process"/>
    <property type="evidence" value="ECO:0007669"/>
    <property type="project" value="TreeGrafter"/>
</dbReference>
<organism evidence="8 9">
    <name type="scientific">Niabella ginsenosidivorans</name>
    <dbReference type="NCBI Taxonomy" id="1176587"/>
    <lineage>
        <taxon>Bacteria</taxon>
        <taxon>Pseudomonadati</taxon>
        <taxon>Bacteroidota</taxon>
        <taxon>Chitinophagia</taxon>
        <taxon>Chitinophagales</taxon>
        <taxon>Chitinophagaceae</taxon>
        <taxon>Niabella</taxon>
    </lineage>
</organism>
<feature type="signal peptide" evidence="5">
    <location>
        <begin position="1"/>
        <end position="28"/>
    </location>
</feature>
<evidence type="ECO:0000256" key="1">
    <source>
        <dbReference type="ARBA" id="ARBA00005382"/>
    </source>
</evidence>
<evidence type="ECO:0000256" key="2">
    <source>
        <dbReference type="ARBA" id="ARBA00022729"/>
    </source>
</evidence>
<feature type="domain" description="Glycosyl hydrolase family 30 TIM-barrel" evidence="6">
    <location>
        <begin position="85"/>
        <end position="416"/>
    </location>
</feature>
<evidence type="ECO:0000313" key="9">
    <source>
        <dbReference type="Proteomes" id="UP000077667"/>
    </source>
</evidence>
<reference evidence="8 9" key="1">
    <citation type="submission" date="2016-05" db="EMBL/GenBank/DDBJ databases">
        <title>Niabella ginsenosidivorans BS26 whole genome sequencing.</title>
        <authorList>
            <person name="Im W.T."/>
            <person name="Siddiqi M.Z."/>
        </authorList>
    </citation>
    <scope>NUCLEOTIDE SEQUENCE [LARGE SCALE GENOMIC DNA]</scope>
    <source>
        <strain evidence="8 9">BS26</strain>
    </source>
</reference>
<feature type="domain" description="Glycosyl hydrolase family 30 beta sandwich" evidence="7">
    <location>
        <begin position="419"/>
        <end position="478"/>
    </location>
</feature>
<dbReference type="InterPro" id="IPR033452">
    <property type="entry name" value="GH30_C"/>
</dbReference>
<dbReference type="GO" id="GO:0016020">
    <property type="term" value="C:membrane"/>
    <property type="evidence" value="ECO:0007669"/>
    <property type="project" value="GOC"/>
</dbReference>
<evidence type="ECO:0000313" key="8">
    <source>
        <dbReference type="EMBL" id="ANH83418.1"/>
    </source>
</evidence>
<dbReference type="PANTHER" id="PTHR11069:SF23">
    <property type="entry name" value="LYSOSOMAL ACID GLUCOSYLCERAMIDASE"/>
    <property type="match status" value="1"/>
</dbReference>
<evidence type="ECO:0000256" key="4">
    <source>
        <dbReference type="RuleBase" id="RU361188"/>
    </source>
</evidence>
<evidence type="ECO:0000259" key="6">
    <source>
        <dbReference type="Pfam" id="PF02055"/>
    </source>
</evidence>
<keyword evidence="9" id="KW-1185">Reference proteome</keyword>
<keyword evidence="2 5" id="KW-0732">Signal</keyword>
<evidence type="ECO:0000256" key="3">
    <source>
        <dbReference type="ARBA" id="ARBA00022801"/>
    </source>
</evidence>
<dbReference type="InterPro" id="IPR013780">
    <property type="entry name" value="Glyco_hydro_b"/>
</dbReference>
<evidence type="ECO:0000256" key="5">
    <source>
        <dbReference type="SAM" id="SignalP"/>
    </source>
</evidence>
<accession>A0A1A9I6W6</accession>
<keyword evidence="4" id="KW-0326">Glycosidase</keyword>
<feature type="chain" id="PRO_5008389952" evidence="5">
    <location>
        <begin position="29"/>
        <end position="480"/>
    </location>
</feature>
<dbReference type="Gene3D" id="2.60.40.1180">
    <property type="entry name" value="Golgi alpha-mannosidase II"/>
    <property type="match status" value="1"/>
</dbReference>
<dbReference type="Pfam" id="PF02055">
    <property type="entry name" value="Glyco_hydro_30"/>
    <property type="match status" value="1"/>
</dbReference>
<dbReference type="SUPFAM" id="SSF51445">
    <property type="entry name" value="(Trans)glycosidases"/>
    <property type="match status" value="1"/>
</dbReference>
<dbReference type="InterPro" id="IPR001139">
    <property type="entry name" value="Glyco_hydro_30"/>
</dbReference>
<gene>
    <name evidence="8" type="ORF">A8C56_22715</name>
</gene>
<dbReference type="GO" id="GO:0004348">
    <property type="term" value="F:glucosylceramidase activity"/>
    <property type="evidence" value="ECO:0007669"/>
    <property type="project" value="InterPro"/>
</dbReference>
<dbReference type="AlphaFoldDB" id="A0A1A9I6W6"/>
<dbReference type="PANTHER" id="PTHR11069">
    <property type="entry name" value="GLUCOSYLCERAMIDASE"/>
    <property type="match status" value="1"/>
</dbReference>
<dbReference type="PRINTS" id="PR00843">
    <property type="entry name" value="GLHYDRLASE30"/>
</dbReference>
<dbReference type="EMBL" id="CP015772">
    <property type="protein sequence ID" value="ANH83418.1"/>
    <property type="molecule type" value="Genomic_DNA"/>
</dbReference>
<dbReference type="InterPro" id="IPR033453">
    <property type="entry name" value="Glyco_hydro_30_TIM-barrel"/>
</dbReference>
<proteinExistence type="inferred from homology"/>
<dbReference type="Proteomes" id="UP000077667">
    <property type="component" value="Chromosome"/>
</dbReference>
<dbReference type="STRING" id="1176587.A8C56_22715"/>
<protein>
    <submittedName>
        <fullName evidence="8">Glucosylceramidase</fullName>
    </submittedName>
</protein>
<evidence type="ECO:0000259" key="7">
    <source>
        <dbReference type="Pfam" id="PF17189"/>
    </source>
</evidence>